<organism evidence="1 2">
    <name type="scientific">Vibrio hangzhouensis</name>
    <dbReference type="NCBI Taxonomy" id="462991"/>
    <lineage>
        <taxon>Bacteria</taxon>
        <taxon>Pseudomonadati</taxon>
        <taxon>Pseudomonadota</taxon>
        <taxon>Gammaproteobacteria</taxon>
        <taxon>Vibrionales</taxon>
        <taxon>Vibrionaceae</taxon>
        <taxon>Vibrio</taxon>
    </lineage>
</organism>
<dbReference type="EMBL" id="FNVG01000015">
    <property type="protein sequence ID" value="SEG47643.1"/>
    <property type="molecule type" value="Genomic_DNA"/>
</dbReference>
<dbReference type="Proteomes" id="UP000236721">
    <property type="component" value="Unassembled WGS sequence"/>
</dbReference>
<proteinExistence type="predicted"/>
<keyword evidence="2" id="KW-1185">Reference proteome</keyword>
<accession>A0A1H6AFU6</accession>
<name>A0A1H6AFU6_9VIBR</name>
<reference evidence="2" key="1">
    <citation type="submission" date="2016-10" db="EMBL/GenBank/DDBJ databases">
        <authorList>
            <person name="Varghese N."/>
            <person name="Submissions S."/>
        </authorList>
    </citation>
    <scope>NUCLEOTIDE SEQUENCE [LARGE SCALE GENOMIC DNA]</scope>
    <source>
        <strain evidence="2">CGMCC 1.7062</strain>
    </source>
</reference>
<evidence type="ECO:0000313" key="2">
    <source>
        <dbReference type="Proteomes" id="UP000236721"/>
    </source>
</evidence>
<dbReference type="AlphaFoldDB" id="A0A1H6AFU6"/>
<protein>
    <submittedName>
        <fullName evidence="1">Uncharacterized protein</fullName>
    </submittedName>
</protein>
<evidence type="ECO:0000313" key="1">
    <source>
        <dbReference type="EMBL" id="SEG47643.1"/>
    </source>
</evidence>
<gene>
    <name evidence="1" type="ORF">SAMN04488244_11577</name>
</gene>
<sequence>MMVTSIRGHAKIGSQSNAKFIIKSSTLQSIEVQKLAIWDYAVKTVSANDLPYY</sequence>